<dbReference type="GeneID" id="86823442"/>
<evidence type="ECO:0000259" key="2">
    <source>
        <dbReference type="Pfam" id="PF07670"/>
    </source>
</evidence>
<protein>
    <recommendedName>
        <fullName evidence="2">Nucleoside transporter/FeoB GTPase Gate domain-containing protein</fullName>
    </recommendedName>
</protein>
<comment type="caution">
    <text evidence="3">The sequence shown here is derived from an EMBL/GenBank/DDBJ whole genome shotgun (WGS) entry which is preliminary data.</text>
</comment>
<dbReference type="HOGENOM" id="CLU_127717_0_0_9"/>
<dbReference type="Pfam" id="PF07670">
    <property type="entry name" value="Gate"/>
    <property type="match status" value="1"/>
</dbReference>
<keyword evidence="1" id="KW-0472">Membrane</keyword>
<keyword evidence="4" id="KW-1185">Reference proteome</keyword>
<dbReference type="AlphaFoldDB" id="C0CS18"/>
<dbReference type="PANTHER" id="PTHR35793:SF2">
    <property type="entry name" value="INNER MEMBRANE PROTEIN YJIG"/>
    <property type="match status" value="1"/>
</dbReference>
<dbReference type="Proteomes" id="UP000003100">
    <property type="component" value="Unassembled WGS sequence"/>
</dbReference>
<evidence type="ECO:0000256" key="1">
    <source>
        <dbReference type="SAM" id="Phobius"/>
    </source>
</evidence>
<dbReference type="GO" id="GO:0005886">
    <property type="term" value="C:plasma membrane"/>
    <property type="evidence" value="ECO:0007669"/>
    <property type="project" value="TreeGrafter"/>
</dbReference>
<feature type="domain" description="Nucleoside transporter/FeoB GTPase Gate" evidence="2">
    <location>
        <begin position="45"/>
        <end position="145"/>
    </location>
</feature>
<feature type="transmembrane region" description="Helical" evidence="1">
    <location>
        <begin position="6"/>
        <end position="24"/>
    </location>
</feature>
<dbReference type="InterPro" id="IPR052549">
    <property type="entry name" value="SpmB"/>
</dbReference>
<dbReference type="eggNOG" id="COG0700">
    <property type="taxonomic scope" value="Bacteria"/>
</dbReference>
<dbReference type="RefSeq" id="WP_005952247.1">
    <property type="nucleotide sequence ID" value="NZ_CP136423.1"/>
</dbReference>
<feature type="transmembrane region" description="Helical" evidence="1">
    <location>
        <begin position="121"/>
        <end position="143"/>
    </location>
</feature>
<dbReference type="PANTHER" id="PTHR35793">
    <property type="entry name" value="INNER MEMBRANE PROTEIN YJIG"/>
    <property type="match status" value="1"/>
</dbReference>
<dbReference type="EMBL" id="ACBZ01000196">
    <property type="protein sequence ID" value="EEG47432.1"/>
    <property type="molecule type" value="Genomic_DNA"/>
</dbReference>
<reference evidence="3 4" key="1">
    <citation type="submission" date="2009-01" db="EMBL/GenBank/DDBJ databases">
        <authorList>
            <person name="Fulton L."/>
            <person name="Clifton S."/>
            <person name="Fulton B."/>
            <person name="Xu J."/>
            <person name="Minx P."/>
            <person name="Pepin K.H."/>
            <person name="Johnson M."/>
            <person name="Bhonagiri V."/>
            <person name="Nash W.E."/>
            <person name="Mardis E.R."/>
            <person name="Wilson R.K."/>
        </authorList>
    </citation>
    <scope>NUCLEOTIDE SEQUENCE [LARGE SCALE GENOMIC DNA]</scope>
    <source>
        <strain evidence="4">DSM 10507 / JCM 14656 / S5a33</strain>
    </source>
</reference>
<name>C0CS18_BLAHS</name>
<accession>C0CS18</accession>
<feature type="transmembrane region" description="Helical" evidence="1">
    <location>
        <begin position="44"/>
        <end position="62"/>
    </location>
</feature>
<reference evidence="3 4" key="2">
    <citation type="submission" date="2009-02" db="EMBL/GenBank/DDBJ databases">
        <title>Draft genome sequence of Blautia hydrogenotrophica DSM 10507 (Ruminococcus hydrogenotrophicus DSM 10507).</title>
        <authorList>
            <person name="Sudarsanam P."/>
            <person name="Ley R."/>
            <person name="Guruge J."/>
            <person name="Turnbaugh P.J."/>
            <person name="Mahowald M."/>
            <person name="Liep D."/>
            <person name="Gordon J."/>
        </authorList>
    </citation>
    <scope>NUCLEOTIDE SEQUENCE [LARGE SCALE GENOMIC DNA]</scope>
    <source>
        <strain evidence="4">DSM 10507 / JCM 14656 / S5a33</strain>
    </source>
</reference>
<dbReference type="InterPro" id="IPR011642">
    <property type="entry name" value="Gate_dom"/>
</dbReference>
<keyword evidence="1" id="KW-0812">Transmembrane</keyword>
<evidence type="ECO:0000313" key="3">
    <source>
        <dbReference type="EMBL" id="EEG47432.1"/>
    </source>
</evidence>
<dbReference type="PATRIC" id="fig|476272.21.peg.363"/>
<feature type="transmembrane region" description="Helical" evidence="1">
    <location>
        <begin position="155"/>
        <end position="174"/>
    </location>
</feature>
<evidence type="ECO:0000313" key="4">
    <source>
        <dbReference type="Proteomes" id="UP000003100"/>
    </source>
</evidence>
<sequence>MRFFMFLSNFIFPLMIFVIVGYGLLMKKDIYSAFLSGAQEGLGIVVRILPTLIGLIIGVGVLRSCGVLDLLGDLFSRFTAETGFGPELFSLALVRLFSSSAATGVALDIFKEYGTDSLTGLAASIMMSCTETVFYTMSVYFAAAKITKTRYTVRGALLATAAGIAASVVLAAGMI</sequence>
<proteinExistence type="predicted"/>
<keyword evidence="1" id="KW-1133">Transmembrane helix</keyword>
<gene>
    <name evidence="3" type="ORF">RUMHYD_03684</name>
</gene>
<organism evidence="3 4">
    <name type="scientific">Blautia hydrogenotrophica (strain DSM 10507 / JCM 14656 / S5a33)</name>
    <name type="common">Ruminococcus hydrogenotrophicus</name>
    <dbReference type="NCBI Taxonomy" id="476272"/>
    <lineage>
        <taxon>Bacteria</taxon>
        <taxon>Bacillati</taxon>
        <taxon>Bacillota</taxon>
        <taxon>Clostridia</taxon>
        <taxon>Lachnospirales</taxon>
        <taxon>Lachnospiraceae</taxon>
        <taxon>Blautia</taxon>
    </lineage>
</organism>